<dbReference type="PANTHER" id="PTHR10434:SF64">
    <property type="entry name" value="1-ACYL-SN-GLYCEROL-3-PHOSPHATE ACYLTRANSFERASE-RELATED"/>
    <property type="match status" value="1"/>
</dbReference>
<keyword evidence="6" id="KW-1133">Transmembrane helix</keyword>
<accession>A0A401XL07</accession>
<dbReference type="GO" id="GO:0003841">
    <property type="term" value="F:1-acylglycerol-3-phosphate O-acyltransferase activity"/>
    <property type="evidence" value="ECO:0007669"/>
    <property type="project" value="TreeGrafter"/>
</dbReference>
<feature type="transmembrane region" description="Helical" evidence="6">
    <location>
        <begin position="58"/>
        <end position="80"/>
    </location>
</feature>
<keyword evidence="9" id="KW-1185">Reference proteome</keyword>
<comment type="pathway">
    <text evidence="1">Lipid metabolism.</text>
</comment>
<organism evidence="8 9">
    <name type="scientific">Thermaurantimonas aggregans</name>
    <dbReference type="NCBI Taxonomy" id="2173829"/>
    <lineage>
        <taxon>Bacteria</taxon>
        <taxon>Pseudomonadati</taxon>
        <taxon>Bacteroidota</taxon>
        <taxon>Flavobacteriia</taxon>
        <taxon>Flavobacteriales</taxon>
        <taxon>Schleiferiaceae</taxon>
        <taxon>Thermaurantimonas</taxon>
    </lineage>
</organism>
<dbReference type="AlphaFoldDB" id="A0A401XL07"/>
<dbReference type="RefSeq" id="WP_124397770.1">
    <property type="nucleotide sequence ID" value="NZ_BHZE01000009.1"/>
</dbReference>
<dbReference type="CDD" id="cd07989">
    <property type="entry name" value="LPLAT_AGPAT-like"/>
    <property type="match status" value="1"/>
</dbReference>
<dbReference type="Pfam" id="PF01553">
    <property type="entry name" value="Acyltransferase"/>
    <property type="match status" value="1"/>
</dbReference>
<dbReference type="InterPro" id="IPR002123">
    <property type="entry name" value="Plipid/glycerol_acylTrfase"/>
</dbReference>
<keyword evidence="5 8" id="KW-0012">Acyltransferase</keyword>
<keyword evidence="3 8" id="KW-0808">Transferase</keyword>
<sequence length="259" mass="30643">MRENNNSSKKLAHNGWKWFWLPFRLLWRAWFYTTIFIAIVLVFPFITVLSLRPEWYRYFFWFERIWAYVVTFLTGFIPVIKNRHYIDRNKQYIITANHTSMMDIMMTLIAVPNTFLFIGKKELAKYPLFGYYYRRTNILVDRQSLSSKKNVYWKAAEKIAQGYSVCIYPEGGVPDESIELAPFKMGAFKLAVETSTDILPISFPRTKRHFPYSVFKGRPGILTAIVHPPIEVSKLRYVEETDLRDKTFQIILSGLRSES</sequence>
<dbReference type="SUPFAM" id="SSF69593">
    <property type="entry name" value="Glycerol-3-phosphate (1)-acyltransferase"/>
    <property type="match status" value="1"/>
</dbReference>
<evidence type="ECO:0000313" key="8">
    <source>
        <dbReference type="EMBL" id="GCD77706.1"/>
    </source>
</evidence>
<keyword evidence="6" id="KW-0472">Membrane</keyword>
<dbReference type="OrthoDB" id="9803035at2"/>
<reference evidence="8 9" key="1">
    <citation type="submission" date="2018-11" db="EMBL/GenBank/DDBJ databases">
        <title>Schleiferia aggregans sp. nov., a moderately thermophilic heterotrophic bacterium isolated from microbial mats at a terrestrial hot spring.</title>
        <authorList>
            <person name="Iino T."/>
            <person name="Ohkuma M."/>
            <person name="Haruta S."/>
        </authorList>
    </citation>
    <scope>NUCLEOTIDE SEQUENCE [LARGE SCALE GENOMIC DNA]</scope>
    <source>
        <strain evidence="8 9">LA</strain>
    </source>
</reference>
<evidence type="ECO:0000256" key="2">
    <source>
        <dbReference type="ARBA" id="ARBA00022516"/>
    </source>
</evidence>
<evidence type="ECO:0000259" key="7">
    <source>
        <dbReference type="SMART" id="SM00563"/>
    </source>
</evidence>
<evidence type="ECO:0000256" key="1">
    <source>
        <dbReference type="ARBA" id="ARBA00005189"/>
    </source>
</evidence>
<feature type="transmembrane region" description="Helical" evidence="6">
    <location>
        <begin position="29"/>
        <end position="51"/>
    </location>
</feature>
<proteinExistence type="predicted"/>
<evidence type="ECO:0000256" key="6">
    <source>
        <dbReference type="SAM" id="Phobius"/>
    </source>
</evidence>
<dbReference type="PANTHER" id="PTHR10434">
    <property type="entry name" value="1-ACYL-SN-GLYCEROL-3-PHOSPHATE ACYLTRANSFERASE"/>
    <property type="match status" value="1"/>
</dbReference>
<keyword evidence="4" id="KW-0443">Lipid metabolism</keyword>
<protein>
    <submittedName>
        <fullName evidence="8">1-acyl-sn-glycerol-3-phosphate acyltransferase</fullName>
    </submittedName>
</protein>
<comment type="caution">
    <text evidence="8">The sequence shown here is derived from an EMBL/GenBank/DDBJ whole genome shotgun (WGS) entry which is preliminary data.</text>
</comment>
<evidence type="ECO:0000313" key="9">
    <source>
        <dbReference type="Proteomes" id="UP000286715"/>
    </source>
</evidence>
<keyword evidence="6" id="KW-0812">Transmembrane</keyword>
<evidence type="ECO:0000256" key="5">
    <source>
        <dbReference type="ARBA" id="ARBA00023315"/>
    </source>
</evidence>
<evidence type="ECO:0000256" key="3">
    <source>
        <dbReference type="ARBA" id="ARBA00022679"/>
    </source>
</evidence>
<dbReference type="SMART" id="SM00563">
    <property type="entry name" value="PlsC"/>
    <property type="match status" value="1"/>
</dbReference>
<feature type="domain" description="Phospholipid/glycerol acyltransferase" evidence="7">
    <location>
        <begin position="92"/>
        <end position="206"/>
    </location>
</feature>
<dbReference type="GO" id="GO:0006654">
    <property type="term" value="P:phosphatidic acid biosynthetic process"/>
    <property type="evidence" value="ECO:0007669"/>
    <property type="project" value="TreeGrafter"/>
</dbReference>
<name>A0A401XL07_9FLAO</name>
<dbReference type="Proteomes" id="UP000286715">
    <property type="component" value="Unassembled WGS sequence"/>
</dbReference>
<evidence type="ECO:0000256" key="4">
    <source>
        <dbReference type="ARBA" id="ARBA00023098"/>
    </source>
</evidence>
<dbReference type="EMBL" id="BHZE01000009">
    <property type="protein sequence ID" value="GCD77706.1"/>
    <property type="molecule type" value="Genomic_DNA"/>
</dbReference>
<feature type="transmembrane region" description="Helical" evidence="6">
    <location>
        <begin position="100"/>
        <end position="118"/>
    </location>
</feature>
<keyword evidence="2" id="KW-0444">Lipid biosynthesis</keyword>
<gene>
    <name evidence="8" type="ORF">JCM31826_11880</name>
</gene>